<gene>
    <name evidence="7 9" type="primary">pgi</name>
    <name evidence="9" type="ORF">Q3O60_13830</name>
</gene>
<evidence type="ECO:0000313" key="9">
    <source>
        <dbReference type="EMBL" id="MDP4537267.1"/>
    </source>
</evidence>
<dbReference type="Proteomes" id="UP001231616">
    <property type="component" value="Unassembled WGS sequence"/>
</dbReference>
<dbReference type="InterPro" id="IPR001672">
    <property type="entry name" value="G6P_Isomerase"/>
</dbReference>
<dbReference type="RefSeq" id="WP_305894530.1">
    <property type="nucleotide sequence ID" value="NZ_JAUZVZ010000022.1"/>
</dbReference>
<dbReference type="InterPro" id="IPR035482">
    <property type="entry name" value="SIS_PGI_2"/>
</dbReference>
<evidence type="ECO:0000256" key="7">
    <source>
        <dbReference type="HAMAP-Rule" id="MF_00473"/>
    </source>
</evidence>
<keyword evidence="4 7" id="KW-0324">Glycolysis</keyword>
<dbReference type="HAMAP" id="MF_00473">
    <property type="entry name" value="G6P_isomerase"/>
    <property type="match status" value="1"/>
</dbReference>
<protein>
    <recommendedName>
        <fullName evidence="7">Glucose-6-phosphate isomerase</fullName>
        <shortName evidence="7">GPI</shortName>
        <ecNumber evidence="7">5.3.1.9</ecNumber>
    </recommendedName>
    <alternativeName>
        <fullName evidence="7">Phosphoglucose isomerase</fullName>
        <shortName evidence="7">PGI</shortName>
    </alternativeName>
    <alternativeName>
        <fullName evidence="7">Phosphohexose isomerase</fullName>
        <shortName evidence="7">PHI</shortName>
    </alternativeName>
</protein>
<organism evidence="9 10">
    <name type="scientific">Alkalimonas collagenimarina</name>
    <dbReference type="NCBI Taxonomy" id="400390"/>
    <lineage>
        <taxon>Bacteria</taxon>
        <taxon>Pseudomonadati</taxon>
        <taxon>Pseudomonadota</taxon>
        <taxon>Gammaproteobacteria</taxon>
        <taxon>Alkalimonas</taxon>
    </lineage>
</organism>
<comment type="function">
    <text evidence="7">Catalyzes the reversible isomerization of glucose-6-phosphate to fructose-6-phosphate.</text>
</comment>
<comment type="catalytic activity">
    <reaction evidence="6 7 8">
        <text>alpha-D-glucose 6-phosphate = beta-D-fructose 6-phosphate</text>
        <dbReference type="Rhea" id="RHEA:11816"/>
        <dbReference type="ChEBI" id="CHEBI:57634"/>
        <dbReference type="ChEBI" id="CHEBI:58225"/>
        <dbReference type="EC" id="5.3.1.9"/>
    </reaction>
</comment>
<dbReference type="EMBL" id="JAUZVZ010000022">
    <property type="protein sequence ID" value="MDP4537267.1"/>
    <property type="molecule type" value="Genomic_DNA"/>
</dbReference>
<reference evidence="9 10" key="1">
    <citation type="submission" date="2023-08" db="EMBL/GenBank/DDBJ databases">
        <authorList>
            <person name="Joshi A."/>
            <person name="Thite S."/>
        </authorList>
    </citation>
    <scope>NUCLEOTIDE SEQUENCE [LARGE SCALE GENOMIC DNA]</scope>
    <source>
        <strain evidence="9 10">AC40</strain>
    </source>
</reference>
<comment type="similarity">
    <text evidence="2 7 8">Belongs to the GPI family.</text>
</comment>
<evidence type="ECO:0000256" key="4">
    <source>
        <dbReference type="ARBA" id="ARBA00023152"/>
    </source>
</evidence>
<comment type="pathway">
    <text evidence="7">Carbohydrate biosynthesis; gluconeogenesis.</text>
</comment>
<keyword evidence="3 7" id="KW-0312">Gluconeogenesis</keyword>
<dbReference type="PROSITE" id="PS00765">
    <property type="entry name" value="P_GLUCOSE_ISOMERASE_1"/>
    <property type="match status" value="1"/>
</dbReference>
<evidence type="ECO:0000313" key="10">
    <source>
        <dbReference type="Proteomes" id="UP001231616"/>
    </source>
</evidence>
<keyword evidence="10" id="KW-1185">Reference proteome</keyword>
<dbReference type="PANTHER" id="PTHR11469:SF1">
    <property type="entry name" value="GLUCOSE-6-PHOSPHATE ISOMERASE"/>
    <property type="match status" value="1"/>
</dbReference>
<name>A0ABT9H1R9_9GAMM</name>
<keyword evidence="7" id="KW-0963">Cytoplasm</keyword>
<evidence type="ECO:0000256" key="2">
    <source>
        <dbReference type="ARBA" id="ARBA00006604"/>
    </source>
</evidence>
<dbReference type="CDD" id="cd05015">
    <property type="entry name" value="SIS_PGI_1"/>
    <property type="match status" value="1"/>
</dbReference>
<dbReference type="SUPFAM" id="SSF53697">
    <property type="entry name" value="SIS domain"/>
    <property type="match status" value="1"/>
</dbReference>
<comment type="pathway">
    <text evidence="1 7 8">Carbohydrate degradation; glycolysis; D-glyceraldehyde 3-phosphate and glycerone phosphate from D-glucose: step 2/4.</text>
</comment>
<dbReference type="EC" id="5.3.1.9" evidence="7"/>
<dbReference type="CDD" id="cd05016">
    <property type="entry name" value="SIS_PGI_2"/>
    <property type="match status" value="1"/>
</dbReference>
<comment type="subcellular location">
    <subcellularLocation>
        <location evidence="7">Cytoplasm</location>
    </subcellularLocation>
</comment>
<dbReference type="InterPro" id="IPR035476">
    <property type="entry name" value="SIS_PGI_1"/>
</dbReference>
<dbReference type="InterPro" id="IPR023096">
    <property type="entry name" value="G6P_Isomerase_C"/>
</dbReference>
<evidence type="ECO:0000256" key="8">
    <source>
        <dbReference type="RuleBase" id="RU000612"/>
    </source>
</evidence>
<dbReference type="InterPro" id="IPR018189">
    <property type="entry name" value="Phosphoglucose_isomerase_CS"/>
</dbReference>
<feature type="active site" description="Proton donor" evidence="7">
    <location>
        <position position="346"/>
    </location>
</feature>
<evidence type="ECO:0000256" key="6">
    <source>
        <dbReference type="ARBA" id="ARBA00029321"/>
    </source>
</evidence>
<feature type="active site" evidence="7">
    <location>
        <position position="505"/>
    </location>
</feature>
<dbReference type="PRINTS" id="PR00662">
    <property type="entry name" value="G6PISOMERASE"/>
</dbReference>
<dbReference type="PROSITE" id="PS00174">
    <property type="entry name" value="P_GLUCOSE_ISOMERASE_2"/>
    <property type="match status" value="1"/>
</dbReference>
<sequence length="544" mass="59954">MSPQWSELQQLAAQPFSLRQAFADDPKRARRYQLQACGISLDYSKNLINDQRWASLQALAKQSDILPLRQRMLAGEAINHTEQRSVGHMQLRLPDAAIKQLTDQALAADILRCRDRMTALVNQLHQGSYLGYTGKAITDLIWVGIGGSLLGPQMTCEALRPFSKSPVRIHFAGNIDGAVVSDICQDLDPETSLVVVASKSFGTEETRQNALSLRHWFTQSGADKKAIALHFWATSSNIEAAAEFGIQPEHILPMWDWVGGRYSIWSAIGLPLALQLGMAQFNAFLAGAHAMDQHFLEADLATSMPVTLALLGVLYINGMGCQSQALLPYNHYLRLLPSYVQQLDMESNGKQVDHQGNLLPYATAPVIWGDAGTNGQHAYHQLLHQSQQLIPADFILAAKPQHQQPDHQLRLAAHCFAQTQALMQGKTVAEATAECLQQGMTPQQAATLAPHKASPGNKPSNTLLLPELSPYYLGALIALYEHKVFCQGAIWQLNSFDQWGVELGKQLSGPIYQTLSKNEHPQFDSSTNQLIAIMRGHLTSHQNG</sequence>
<comment type="caution">
    <text evidence="9">The sequence shown here is derived from an EMBL/GenBank/DDBJ whole genome shotgun (WGS) entry which is preliminary data.</text>
</comment>
<dbReference type="PANTHER" id="PTHR11469">
    <property type="entry name" value="GLUCOSE-6-PHOSPHATE ISOMERASE"/>
    <property type="match status" value="1"/>
</dbReference>
<dbReference type="GO" id="GO:0004347">
    <property type="term" value="F:glucose-6-phosphate isomerase activity"/>
    <property type="evidence" value="ECO:0007669"/>
    <property type="project" value="UniProtKB-EC"/>
</dbReference>
<proteinExistence type="inferred from homology"/>
<dbReference type="Pfam" id="PF00342">
    <property type="entry name" value="PGI"/>
    <property type="match status" value="1"/>
</dbReference>
<dbReference type="InterPro" id="IPR046348">
    <property type="entry name" value="SIS_dom_sf"/>
</dbReference>
<feature type="active site" evidence="7">
    <location>
        <position position="377"/>
    </location>
</feature>
<accession>A0ABT9H1R9</accession>
<dbReference type="Gene3D" id="3.40.50.10490">
    <property type="entry name" value="Glucose-6-phosphate isomerase like protein, domain 1"/>
    <property type="match status" value="2"/>
</dbReference>
<evidence type="ECO:0000256" key="1">
    <source>
        <dbReference type="ARBA" id="ARBA00004926"/>
    </source>
</evidence>
<evidence type="ECO:0000256" key="5">
    <source>
        <dbReference type="ARBA" id="ARBA00023235"/>
    </source>
</evidence>
<evidence type="ECO:0000256" key="3">
    <source>
        <dbReference type="ARBA" id="ARBA00022432"/>
    </source>
</evidence>
<dbReference type="NCBIfam" id="NF001211">
    <property type="entry name" value="PRK00179.1"/>
    <property type="match status" value="1"/>
</dbReference>
<dbReference type="PROSITE" id="PS51463">
    <property type="entry name" value="P_GLUCOSE_ISOMERASE_3"/>
    <property type="match status" value="1"/>
</dbReference>
<dbReference type="Gene3D" id="1.10.1390.10">
    <property type="match status" value="1"/>
</dbReference>
<keyword evidence="5 7" id="KW-0413">Isomerase</keyword>